<proteinExistence type="predicted"/>
<evidence type="ECO:0008006" key="3">
    <source>
        <dbReference type="Google" id="ProtNLM"/>
    </source>
</evidence>
<dbReference type="EMBL" id="HBIV01010844">
    <property type="protein sequence ID" value="CAE0656380.1"/>
    <property type="molecule type" value="Transcribed_RNA"/>
</dbReference>
<sequence length="202" mass="22812">MPHPLAEFKESENEWQTPMTKTCCASPGYCMLSCFCAPCVICHQRKKIIGEDGEYRCCLGFFPCCDYKCAPCCLFFEAFCCCGLAASANRIYVMQRLNIKTDPCDEYIICCSNVMMVLSCCIRCFTDNDRLANCCQYTADLLFCTTLACMQTQVNYEIKNNKLTQGEWPQLGKPLPIMEAAKPDAEEGKKEDEAEAPQVEMQ</sequence>
<dbReference type="PANTHER" id="PTHR31152">
    <property type="entry name" value="PLAC8 FAMILY PROTEIN"/>
    <property type="match status" value="1"/>
</dbReference>
<protein>
    <recommendedName>
        <fullName evidence="3">PLAC8 family protein</fullName>
    </recommendedName>
</protein>
<name>A0A6U3APL3_9EUKA</name>
<dbReference type="AlphaFoldDB" id="A0A6U3APL3"/>
<accession>A0A6U3APL3</accession>
<gene>
    <name evidence="2" type="ORF">LGLO00237_LOCUS8122</name>
</gene>
<organism evidence="2">
    <name type="scientific">Lotharella globosa</name>
    <dbReference type="NCBI Taxonomy" id="91324"/>
    <lineage>
        <taxon>Eukaryota</taxon>
        <taxon>Sar</taxon>
        <taxon>Rhizaria</taxon>
        <taxon>Cercozoa</taxon>
        <taxon>Chlorarachniophyceae</taxon>
        <taxon>Lotharella</taxon>
    </lineage>
</organism>
<evidence type="ECO:0000256" key="1">
    <source>
        <dbReference type="SAM" id="MobiDB-lite"/>
    </source>
</evidence>
<feature type="compositionally biased region" description="Basic and acidic residues" evidence="1">
    <location>
        <begin position="181"/>
        <end position="192"/>
    </location>
</feature>
<reference evidence="2" key="1">
    <citation type="submission" date="2021-01" db="EMBL/GenBank/DDBJ databases">
        <authorList>
            <person name="Corre E."/>
            <person name="Pelletier E."/>
            <person name="Niang G."/>
            <person name="Scheremetjew M."/>
            <person name="Finn R."/>
            <person name="Kale V."/>
            <person name="Holt S."/>
            <person name="Cochrane G."/>
            <person name="Meng A."/>
            <person name="Brown T."/>
            <person name="Cohen L."/>
        </authorList>
    </citation>
    <scope>NUCLEOTIDE SEQUENCE</scope>
    <source>
        <strain evidence="2">CCCM811</strain>
    </source>
</reference>
<dbReference type="PANTHER" id="PTHR31152:SF1">
    <property type="entry name" value="PLAC8 FAMILY PROTEIN"/>
    <property type="match status" value="1"/>
</dbReference>
<feature type="region of interest" description="Disordered" evidence="1">
    <location>
        <begin position="179"/>
        <end position="202"/>
    </location>
</feature>
<evidence type="ECO:0000313" key="2">
    <source>
        <dbReference type="EMBL" id="CAE0656380.1"/>
    </source>
</evidence>